<evidence type="ECO:0000313" key="3">
    <source>
        <dbReference type="EMBL" id="CAE0247180.1"/>
    </source>
</evidence>
<dbReference type="InterPro" id="IPR038410">
    <property type="entry name" value="GxGYxYP_C_sf"/>
</dbReference>
<feature type="compositionally biased region" description="Basic and acidic residues" evidence="1">
    <location>
        <begin position="76"/>
        <end position="111"/>
    </location>
</feature>
<reference evidence="3" key="1">
    <citation type="submission" date="2021-01" db="EMBL/GenBank/DDBJ databases">
        <authorList>
            <person name="Corre E."/>
            <person name="Pelletier E."/>
            <person name="Niang G."/>
            <person name="Scheremetjew M."/>
            <person name="Finn R."/>
            <person name="Kale V."/>
            <person name="Holt S."/>
            <person name="Cochrane G."/>
            <person name="Meng A."/>
            <person name="Brown T."/>
            <person name="Cohen L."/>
        </authorList>
    </citation>
    <scope>NUCLEOTIDE SEQUENCE</scope>
    <source>
        <strain evidence="3">NIES-2562</strain>
    </source>
</reference>
<gene>
    <name evidence="3" type="ORF">PBIL07802_LOCUS9370</name>
</gene>
<evidence type="ECO:0000256" key="1">
    <source>
        <dbReference type="SAM" id="MobiDB-lite"/>
    </source>
</evidence>
<feature type="compositionally biased region" description="Basic and acidic residues" evidence="1">
    <location>
        <begin position="31"/>
        <end position="48"/>
    </location>
</feature>
<feature type="domain" description="GxGYxYP putative glycoside hydrolase C-terminal" evidence="2">
    <location>
        <begin position="119"/>
        <end position="215"/>
    </location>
</feature>
<dbReference type="Pfam" id="PF14323">
    <property type="entry name" value="GxGYxYP_C"/>
    <property type="match status" value="1"/>
</dbReference>
<feature type="region of interest" description="Disordered" evidence="1">
    <location>
        <begin position="20"/>
        <end position="118"/>
    </location>
</feature>
<evidence type="ECO:0000259" key="2">
    <source>
        <dbReference type="Pfam" id="PF14323"/>
    </source>
</evidence>
<proteinExistence type="predicted"/>
<name>A0A7S3G6E7_9EUKA</name>
<dbReference type="Gene3D" id="3.20.20.490">
    <property type="entry name" value="GxGYxYP glycoside hydrolase, C-terminal domain"/>
    <property type="match status" value="1"/>
</dbReference>
<dbReference type="InterPro" id="IPR025832">
    <property type="entry name" value="GxGYxYP_C"/>
</dbReference>
<dbReference type="EMBL" id="HBIB01014547">
    <property type="protein sequence ID" value="CAE0247180.1"/>
    <property type="molecule type" value="Transcribed_RNA"/>
</dbReference>
<protein>
    <recommendedName>
        <fullName evidence="2">GxGYxYP putative glycoside hydrolase C-terminal domain-containing protein</fullName>
    </recommendedName>
</protein>
<dbReference type="AlphaFoldDB" id="A0A7S3G6E7"/>
<organism evidence="3">
    <name type="scientific">Palpitomonas bilix</name>
    <dbReference type="NCBI Taxonomy" id="652834"/>
    <lineage>
        <taxon>Eukaryota</taxon>
        <taxon>Eukaryota incertae sedis</taxon>
    </lineage>
</organism>
<accession>A0A7S3G6E7</accession>
<sequence length="228" mass="24966">MGVYVEVVKTTEKDTLRWRRKSSRGGVYLNEIERMKNEEEEREKRGMTADRGGGGGGKRGMKRGGEHARSNGVGRGGEREEEREKGGKRGEEGGEKKESRSGKEERRERGARNGGGMGGVVIMPYDNYAGLNGAATWIGDTPIASVRYRLWQGFETPSSLAGKLNAMSTDTSSLDGYSIVVVHVWSMTADDVKATVDQLDQSVEVVDTTTFFSRLRSNVTPNTASFTS</sequence>